<feature type="domain" description="HTH cro/C1-type" evidence="1">
    <location>
        <begin position="23"/>
        <end position="78"/>
    </location>
</feature>
<dbReference type="Gene3D" id="1.10.260.40">
    <property type="entry name" value="lambda repressor-like DNA-binding domains"/>
    <property type="match status" value="1"/>
</dbReference>
<dbReference type="RefSeq" id="WP_227183292.1">
    <property type="nucleotide sequence ID" value="NZ_JAJCIQ010000002.1"/>
</dbReference>
<proteinExistence type="predicted"/>
<evidence type="ECO:0000313" key="3">
    <source>
        <dbReference type="Proteomes" id="UP001299546"/>
    </source>
</evidence>
<dbReference type="InterPro" id="IPR001387">
    <property type="entry name" value="Cro/C1-type_HTH"/>
</dbReference>
<name>A0ABS8DE52_9FIRM</name>
<organism evidence="2 3">
    <name type="scientific">Bariatricus massiliensis</name>
    <dbReference type="NCBI Taxonomy" id="1745713"/>
    <lineage>
        <taxon>Bacteria</taxon>
        <taxon>Bacillati</taxon>
        <taxon>Bacillota</taxon>
        <taxon>Clostridia</taxon>
        <taxon>Lachnospirales</taxon>
        <taxon>Lachnospiraceae</taxon>
        <taxon>Bariatricus</taxon>
    </lineage>
</organism>
<dbReference type="CDD" id="cd00093">
    <property type="entry name" value="HTH_XRE"/>
    <property type="match status" value="1"/>
</dbReference>
<dbReference type="SMART" id="SM00530">
    <property type="entry name" value="HTH_XRE"/>
    <property type="match status" value="1"/>
</dbReference>
<protein>
    <submittedName>
        <fullName evidence="2">Helix-turn-helix domain-containing protein</fullName>
    </submittedName>
</protein>
<dbReference type="SUPFAM" id="SSF47413">
    <property type="entry name" value="lambda repressor-like DNA-binding domains"/>
    <property type="match status" value="1"/>
</dbReference>
<accession>A0ABS8DE52</accession>
<dbReference type="EMBL" id="JAJCIS010000002">
    <property type="protein sequence ID" value="MCB7386387.1"/>
    <property type="molecule type" value="Genomic_DNA"/>
</dbReference>
<dbReference type="PROSITE" id="PS50943">
    <property type="entry name" value="HTH_CROC1"/>
    <property type="match status" value="1"/>
</dbReference>
<dbReference type="Pfam" id="PF13443">
    <property type="entry name" value="HTH_26"/>
    <property type="match status" value="1"/>
</dbReference>
<evidence type="ECO:0000313" key="2">
    <source>
        <dbReference type="EMBL" id="MCB7386387.1"/>
    </source>
</evidence>
<reference evidence="2 3" key="1">
    <citation type="submission" date="2021-10" db="EMBL/GenBank/DDBJ databases">
        <title>Collection of gut derived symbiotic bacterial strains cultured from healthy donors.</title>
        <authorList>
            <person name="Lin H."/>
            <person name="Littmann E."/>
            <person name="Kohout C."/>
            <person name="Pamer E.G."/>
        </authorList>
    </citation>
    <scope>NUCLEOTIDE SEQUENCE [LARGE SCALE GENOMIC DNA]</scope>
    <source>
        <strain evidence="2 3">DFI.1.165</strain>
    </source>
</reference>
<sequence length="154" mass="17651">MKILSSVLIAKQKGYKMIDGKKIAEFRKKKGLSRAALSRESGIPLRTLENWESGTSKVTGVERINKLCDVLHCNIADLYNDEIFKEFQEHNKAVLNSMISQDDTPDELELLQHIQRVYQNQGLTGILKVLDRMIYKVGINEALEVIKEYMHESD</sequence>
<comment type="caution">
    <text evidence="2">The sequence shown here is derived from an EMBL/GenBank/DDBJ whole genome shotgun (WGS) entry which is preliminary data.</text>
</comment>
<evidence type="ECO:0000259" key="1">
    <source>
        <dbReference type="PROSITE" id="PS50943"/>
    </source>
</evidence>
<gene>
    <name evidence="2" type="ORF">LIZ65_03715</name>
</gene>
<keyword evidence="3" id="KW-1185">Reference proteome</keyword>
<dbReference type="InterPro" id="IPR010982">
    <property type="entry name" value="Lambda_DNA-bd_dom_sf"/>
</dbReference>
<dbReference type="Proteomes" id="UP001299546">
    <property type="component" value="Unassembled WGS sequence"/>
</dbReference>